<dbReference type="GO" id="GO:0016829">
    <property type="term" value="F:lyase activity"/>
    <property type="evidence" value="ECO:0007669"/>
    <property type="project" value="UniProtKB-KW"/>
</dbReference>
<dbReference type="CDD" id="cd03416">
    <property type="entry name" value="CbiX_SirB_N"/>
    <property type="match status" value="1"/>
</dbReference>
<dbReference type="Gene3D" id="3.40.50.1400">
    <property type="match status" value="1"/>
</dbReference>
<name>M0NPP1_9EURY</name>
<accession>M0NPP1</accession>
<sequence length="262" mass="28232">MIDGTLIVLGRETGEGDGTIETHADRLREWGVADAVLAKRYGETWTPTVDGDGRFDDGPVFVVPTCLVETTETRKAVSSVATEIGDSVCCCEPVGRSPAITDAIADRAVEHLDPDPDTSLVLVGLGSSSMPQSRLTLEYHERRLRDQTDYGEVTSAYLVQDPAVECARYNAVNDRIVAVPVFITPTAVTEEEIPAKLEVDRGGIEYADPIGTHPRVTDAIHSEVVKQHVLRTHVGDSASAAVDRLDADFDSPVATDGMESSR</sequence>
<dbReference type="AlphaFoldDB" id="M0NPP1"/>
<reference evidence="3 4" key="1">
    <citation type="journal article" date="2014" name="PLoS Genet.">
        <title>Phylogenetically driven sequencing of extremely halophilic archaea reveals strategies for static and dynamic osmo-response.</title>
        <authorList>
            <person name="Becker E.A."/>
            <person name="Seitzer P.M."/>
            <person name="Tritt A."/>
            <person name="Larsen D."/>
            <person name="Krusor M."/>
            <person name="Yao A.I."/>
            <person name="Wu D."/>
            <person name="Madern D."/>
            <person name="Eisen J.A."/>
            <person name="Darling A.E."/>
            <person name="Facciotti M.T."/>
        </authorList>
    </citation>
    <scope>NUCLEOTIDE SEQUENCE [LARGE SCALE GENOMIC DNA]</scope>
    <source>
        <strain evidence="3 4">DSM 21995</strain>
    </source>
</reference>
<evidence type="ECO:0000256" key="1">
    <source>
        <dbReference type="ARBA" id="ARBA00022723"/>
    </source>
</evidence>
<dbReference type="Pfam" id="PF01903">
    <property type="entry name" value="CbiX"/>
    <property type="match status" value="1"/>
</dbReference>
<dbReference type="Proteomes" id="UP000011650">
    <property type="component" value="Unassembled WGS sequence"/>
</dbReference>
<evidence type="ECO:0000313" key="3">
    <source>
        <dbReference type="EMBL" id="EMA59578.1"/>
    </source>
</evidence>
<evidence type="ECO:0000256" key="2">
    <source>
        <dbReference type="ARBA" id="ARBA00023239"/>
    </source>
</evidence>
<keyword evidence="4" id="KW-1185">Reference proteome</keyword>
<keyword evidence="1" id="KW-0479">Metal-binding</keyword>
<dbReference type="STRING" id="1227482.C469_09651"/>
<gene>
    <name evidence="3" type="ORF">C469_09651</name>
</gene>
<dbReference type="PATRIC" id="fig|1227482.3.peg.1945"/>
<proteinExistence type="predicted"/>
<dbReference type="EMBL" id="AOJG01000028">
    <property type="protein sequence ID" value="EMA59578.1"/>
    <property type="molecule type" value="Genomic_DNA"/>
</dbReference>
<comment type="caution">
    <text evidence="3">The sequence shown here is derived from an EMBL/GenBank/DDBJ whole genome shotgun (WGS) entry which is preliminary data.</text>
</comment>
<organism evidence="3 4">
    <name type="scientific">Halorubrum lipolyticum DSM 21995</name>
    <dbReference type="NCBI Taxonomy" id="1227482"/>
    <lineage>
        <taxon>Archaea</taxon>
        <taxon>Methanobacteriati</taxon>
        <taxon>Methanobacteriota</taxon>
        <taxon>Stenosarchaea group</taxon>
        <taxon>Halobacteria</taxon>
        <taxon>Halobacteriales</taxon>
        <taxon>Haloferacaceae</taxon>
        <taxon>Halorubrum</taxon>
    </lineage>
</organism>
<protein>
    <submittedName>
        <fullName evidence="3">Cobalamin (Vitamin B12) biosynthesis CbiX protein</fullName>
    </submittedName>
</protein>
<evidence type="ECO:0000313" key="4">
    <source>
        <dbReference type="Proteomes" id="UP000011650"/>
    </source>
</evidence>
<dbReference type="GO" id="GO:0046872">
    <property type="term" value="F:metal ion binding"/>
    <property type="evidence" value="ECO:0007669"/>
    <property type="project" value="UniProtKB-KW"/>
</dbReference>
<dbReference type="InterPro" id="IPR002762">
    <property type="entry name" value="CbiX-like"/>
</dbReference>
<dbReference type="SUPFAM" id="SSF53800">
    <property type="entry name" value="Chelatase"/>
    <property type="match status" value="1"/>
</dbReference>
<keyword evidence="2" id="KW-0456">Lyase</keyword>